<feature type="coiled-coil region" evidence="1">
    <location>
        <begin position="62"/>
        <end position="96"/>
    </location>
</feature>
<dbReference type="Proteomes" id="UP000247832">
    <property type="component" value="Unassembled WGS sequence"/>
</dbReference>
<protein>
    <submittedName>
        <fullName evidence="2">Uncharacterized protein</fullName>
    </submittedName>
</protein>
<keyword evidence="1" id="KW-0175">Coiled coil</keyword>
<dbReference type="AlphaFoldDB" id="A0A2V5LDK6"/>
<evidence type="ECO:0000313" key="2">
    <source>
        <dbReference type="EMBL" id="PYI69821.1"/>
    </source>
</evidence>
<evidence type="ECO:0000256" key="1">
    <source>
        <dbReference type="SAM" id="Coils"/>
    </source>
</evidence>
<evidence type="ECO:0000313" key="3">
    <source>
        <dbReference type="Proteomes" id="UP000247832"/>
    </source>
</evidence>
<comment type="caution">
    <text evidence="2">The sequence shown here is derived from an EMBL/GenBank/DDBJ whole genome shotgun (WGS) entry which is preliminary data.</text>
</comment>
<gene>
    <name evidence="2" type="ORF">CVV68_01575</name>
</gene>
<organism evidence="2 3">
    <name type="scientific">Arthrobacter livingstonensis</name>
    <dbReference type="NCBI Taxonomy" id="670078"/>
    <lineage>
        <taxon>Bacteria</taxon>
        <taxon>Bacillati</taxon>
        <taxon>Actinomycetota</taxon>
        <taxon>Actinomycetes</taxon>
        <taxon>Micrococcales</taxon>
        <taxon>Micrococcaceae</taxon>
        <taxon>Arthrobacter</taxon>
    </lineage>
</organism>
<dbReference type="EMBL" id="QJVD01000001">
    <property type="protein sequence ID" value="PYI69821.1"/>
    <property type="molecule type" value="Genomic_DNA"/>
</dbReference>
<proteinExistence type="predicted"/>
<reference evidence="2 3" key="1">
    <citation type="submission" date="2018-05" db="EMBL/GenBank/DDBJ databases">
        <title>Genetic diversity of glacier-inhabiting Cryobacterium bacteria in China and description of Cryobacterium mengkeensis sp. nov. and Arthrobacter glacialis sp. nov.</title>
        <authorList>
            <person name="Liu Q."/>
            <person name="Xin Y.-H."/>
        </authorList>
    </citation>
    <scope>NUCLEOTIDE SEQUENCE [LARGE SCALE GENOMIC DNA]</scope>
    <source>
        <strain evidence="2 3">LI2</strain>
    </source>
</reference>
<dbReference type="OrthoDB" id="4954880at2"/>
<accession>A0A2V5LDK6</accession>
<keyword evidence="3" id="KW-1185">Reference proteome</keyword>
<sequence>MTFEGVAAAGGVSKDFLYRIPELRARITKLREQQLPTRRTFITSQYAEASELDTSSIVRTLTAKLATERASHRQELAELNQALAAAHGQILALKRRLPNAESGDGHHISG</sequence>
<name>A0A2V5LDK6_9MICC</name>